<dbReference type="PANTHER" id="PTHR37307">
    <property type="entry name" value="CELL DIVISION PROTEIN WHIA-RELATED"/>
    <property type="match status" value="1"/>
</dbReference>
<keyword evidence="3 4" id="KW-0131">Cell cycle</keyword>
<dbReference type="GO" id="GO:0004519">
    <property type="term" value="F:endonuclease activity"/>
    <property type="evidence" value="ECO:0007669"/>
    <property type="project" value="InterPro"/>
</dbReference>
<dbReference type="Pfam" id="PF02650">
    <property type="entry name" value="HTH_WhiA"/>
    <property type="match status" value="1"/>
</dbReference>
<dbReference type="GO" id="GO:0051301">
    <property type="term" value="P:cell division"/>
    <property type="evidence" value="ECO:0007669"/>
    <property type="project" value="UniProtKB-UniRule"/>
</dbReference>
<comment type="similarity">
    <text evidence="4">Belongs to the WhiA family.</text>
</comment>
<keyword evidence="2 4" id="KW-0238">DNA-binding</keyword>
<evidence type="ECO:0000256" key="4">
    <source>
        <dbReference type="HAMAP-Rule" id="MF_01420"/>
    </source>
</evidence>
<evidence type="ECO:0000313" key="6">
    <source>
        <dbReference type="EMBL" id="HIR01757.1"/>
    </source>
</evidence>
<dbReference type="InterPro" id="IPR018478">
    <property type="entry name" value="Sporu_reg_WhiA_N_dom"/>
</dbReference>
<evidence type="ECO:0000256" key="3">
    <source>
        <dbReference type="ARBA" id="ARBA00023306"/>
    </source>
</evidence>
<dbReference type="AlphaFoldDB" id="A0A9D1D4P6"/>
<dbReference type="InterPro" id="IPR023054">
    <property type="entry name" value="Sporulation_regulator_WhiA_C"/>
</dbReference>
<sequence>MSFTAEVKEELTRVPPVCSHCDKAVLAALVRTEGTLMFGGTGRYRVELATDVPSVARLIIKLLHQIYQLKTELTVRRSVLHKTPNYLIVLPMQPGLDAALHDAGVLSATGLEMGIDPHLVEKQCCTAAYLRGAFLGSGFISNPRGDFHFEMTLESEDLARGIVALLEERGIGARIMSRRSSWTVYLKSGSAISEFLALVGAHQAALAMENERVIKSVRNDVNRRVNAELANQAKSAQSSVEQIMAIHKVVAEHGLENLPPALQEYISLRVSYPDATLKELGERANPPLSKSAVYHRVRRIEQMAAEIS</sequence>
<comment type="function">
    <text evidence="4">Involved in cell division and chromosome segregation.</text>
</comment>
<dbReference type="SUPFAM" id="SSF55608">
    <property type="entry name" value="Homing endonucleases"/>
    <property type="match status" value="1"/>
</dbReference>
<evidence type="ECO:0000259" key="5">
    <source>
        <dbReference type="PROSITE" id="PS50819"/>
    </source>
</evidence>
<dbReference type="PANTHER" id="PTHR37307:SF1">
    <property type="entry name" value="CELL DIVISION PROTEIN WHIA-RELATED"/>
    <property type="match status" value="1"/>
</dbReference>
<name>A0A9D1D4P6_9ACTN</name>
<dbReference type="InterPro" id="IPR027434">
    <property type="entry name" value="Homing_endonucl"/>
</dbReference>
<dbReference type="EMBL" id="DVGB01000071">
    <property type="protein sequence ID" value="HIR01757.1"/>
    <property type="molecule type" value="Genomic_DNA"/>
</dbReference>
<dbReference type="Pfam" id="PF14527">
    <property type="entry name" value="LAGLIDADG_WhiA"/>
    <property type="match status" value="1"/>
</dbReference>
<dbReference type="InterPro" id="IPR039518">
    <property type="entry name" value="WhiA_LAGLIDADG_dom"/>
</dbReference>
<keyword evidence="1 4" id="KW-0132">Cell division</keyword>
<proteinExistence type="inferred from homology"/>
<comment type="caution">
    <text evidence="6">The sequence shown here is derived from an EMBL/GenBank/DDBJ whole genome shotgun (WGS) entry which is preliminary data.</text>
</comment>
<dbReference type="HAMAP" id="MF_01420">
    <property type="entry name" value="HTH_type_WhiA"/>
    <property type="match status" value="1"/>
</dbReference>
<feature type="domain" description="DOD-type homing endonuclease" evidence="5">
    <location>
        <begin position="128"/>
        <end position="171"/>
    </location>
</feature>
<dbReference type="GO" id="GO:0043937">
    <property type="term" value="P:regulation of sporulation"/>
    <property type="evidence" value="ECO:0007669"/>
    <property type="project" value="InterPro"/>
</dbReference>
<reference evidence="6" key="1">
    <citation type="submission" date="2020-10" db="EMBL/GenBank/DDBJ databases">
        <authorList>
            <person name="Gilroy R."/>
        </authorList>
    </citation>
    <scope>NUCLEOTIDE SEQUENCE</scope>
    <source>
        <strain evidence="6">ChiGjej1B1-2707</strain>
    </source>
</reference>
<reference evidence="6" key="2">
    <citation type="journal article" date="2021" name="PeerJ">
        <title>Extensive microbial diversity within the chicken gut microbiome revealed by metagenomics and culture.</title>
        <authorList>
            <person name="Gilroy R."/>
            <person name="Ravi A."/>
            <person name="Getino M."/>
            <person name="Pursley I."/>
            <person name="Horton D.L."/>
            <person name="Alikhan N.F."/>
            <person name="Baker D."/>
            <person name="Gharbi K."/>
            <person name="Hall N."/>
            <person name="Watson M."/>
            <person name="Adriaenssens E.M."/>
            <person name="Foster-Nyarko E."/>
            <person name="Jarju S."/>
            <person name="Secka A."/>
            <person name="Antonio M."/>
            <person name="Oren A."/>
            <person name="Chaudhuri R.R."/>
            <person name="La Ragione R."/>
            <person name="Hildebrand F."/>
            <person name="Pallen M.J."/>
        </authorList>
    </citation>
    <scope>NUCLEOTIDE SEQUENCE</scope>
    <source>
        <strain evidence="6">ChiGjej1B1-2707</strain>
    </source>
</reference>
<evidence type="ECO:0000256" key="2">
    <source>
        <dbReference type="ARBA" id="ARBA00023125"/>
    </source>
</evidence>
<organism evidence="6 7">
    <name type="scientific">Candidatus Aveggerthella stercoripullorum</name>
    <dbReference type="NCBI Taxonomy" id="2840688"/>
    <lineage>
        <taxon>Bacteria</taxon>
        <taxon>Bacillati</taxon>
        <taxon>Actinomycetota</taxon>
        <taxon>Coriobacteriia</taxon>
        <taxon>Eggerthellales</taxon>
        <taxon>Eggerthellaceae</taxon>
        <taxon>Eggerthellaceae incertae sedis</taxon>
        <taxon>Candidatus Aveggerthella</taxon>
    </lineage>
</organism>
<dbReference type="NCBIfam" id="TIGR00647">
    <property type="entry name" value="DNA_bind_WhiA"/>
    <property type="match status" value="1"/>
</dbReference>
<protein>
    <recommendedName>
        <fullName evidence="4">Probable cell division protein WhiA</fullName>
    </recommendedName>
</protein>
<accession>A0A9D1D4P6</accession>
<dbReference type="Proteomes" id="UP000824261">
    <property type="component" value="Unassembled WGS sequence"/>
</dbReference>
<dbReference type="PROSITE" id="PS50819">
    <property type="entry name" value="INTEIN_ENDONUCLEASE"/>
    <property type="match status" value="1"/>
</dbReference>
<gene>
    <name evidence="4 6" type="primary">whiA</name>
    <name evidence="6" type="ORF">IAA69_05780</name>
</gene>
<dbReference type="InterPro" id="IPR004042">
    <property type="entry name" value="Intein_endonuc_central"/>
</dbReference>
<dbReference type="InterPro" id="IPR003802">
    <property type="entry name" value="Sporulation_regulator_WhiA"/>
</dbReference>
<dbReference type="Gene3D" id="3.10.28.10">
    <property type="entry name" value="Homing endonucleases"/>
    <property type="match status" value="1"/>
</dbReference>
<evidence type="ECO:0000256" key="1">
    <source>
        <dbReference type="ARBA" id="ARBA00022618"/>
    </source>
</evidence>
<dbReference type="Pfam" id="PF10298">
    <property type="entry name" value="WhiA_N"/>
    <property type="match status" value="1"/>
</dbReference>
<evidence type="ECO:0000313" key="7">
    <source>
        <dbReference type="Proteomes" id="UP000824261"/>
    </source>
</evidence>
<dbReference type="GO" id="GO:0003677">
    <property type="term" value="F:DNA binding"/>
    <property type="evidence" value="ECO:0007669"/>
    <property type="project" value="UniProtKB-UniRule"/>
</dbReference>